<dbReference type="PANTHER" id="PTHR43805">
    <property type="entry name" value="GLYCEROPHOSPHORYL DIESTER PHOSPHODIESTERASE"/>
    <property type="match status" value="1"/>
</dbReference>
<dbReference type="InterPro" id="IPR017946">
    <property type="entry name" value="PLC-like_Pdiesterase_TIM-brl"/>
</dbReference>
<dbReference type="GO" id="GO:0008081">
    <property type="term" value="F:phosphoric diester hydrolase activity"/>
    <property type="evidence" value="ECO:0007669"/>
    <property type="project" value="InterPro"/>
</dbReference>
<dbReference type="Proteomes" id="UP000078595">
    <property type="component" value="Chromosome 9"/>
</dbReference>
<dbReference type="InterPro" id="IPR030395">
    <property type="entry name" value="GP_PDE_dom"/>
</dbReference>
<reference evidence="3" key="1">
    <citation type="submission" date="2013-07" db="EMBL/GenBank/DDBJ databases">
        <authorList>
            <consortium name="The Broad Institute Genome Sequencing Platform"/>
            <person name="Cuomo C."/>
            <person name="Litvintseva A."/>
            <person name="Chen Y."/>
            <person name="Heitman J."/>
            <person name="Sun S."/>
            <person name="Springer D."/>
            <person name="Dromer F."/>
            <person name="Young S.K."/>
            <person name="Zeng Q."/>
            <person name="Gargeya S."/>
            <person name="Fitzgerald M."/>
            <person name="Abouelleil A."/>
            <person name="Alvarado L."/>
            <person name="Berlin A.M."/>
            <person name="Chapman S.B."/>
            <person name="Dewar J."/>
            <person name="Goldberg J."/>
            <person name="Griggs A."/>
            <person name="Gujja S."/>
            <person name="Hansen M."/>
            <person name="Howarth C."/>
            <person name="Imamovic A."/>
            <person name="Larimer J."/>
            <person name="McCowan C."/>
            <person name="Murphy C."/>
            <person name="Pearson M."/>
            <person name="Priest M."/>
            <person name="Roberts A."/>
            <person name="Saif S."/>
            <person name="Shea T."/>
            <person name="Sykes S."/>
            <person name="Wortman J."/>
            <person name="Nusbaum C."/>
            <person name="Birren B."/>
        </authorList>
    </citation>
    <scope>NUCLEOTIDE SEQUENCE</scope>
    <source>
        <strain evidence="3">CBS 10117</strain>
    </source>
</reference>
<dbReference type="AlphaFoldDB" id="A0AAJ8MKK7"/>
<sequence>MSSLNPTPTPTPAHTPTPIPHRKPGEIECWGHRGASAHLPENTLASFRAAIKEGCDGIESDVHATSDGVVLMFHDPTLDRTTDGKGLIKNQPWKGVIENVRTVKEPIQPIPLFEELIALLMEPENQHVTLNIDCKMQNDPERLFPEMARIIAKYPNNAQTLSPRIILGLWHPLFIQPAYKYLPNCTRYHIGFSIPIIKSYFWKYCRGFSVCFPILMSAEGQKFISECREKGKEVTVWTVNDENEMRTAISWGVKAVLTDRVGKFVELKQAIVEDAAQMKISGLSRLTFPWSSWRYYSVAHTWMLRTQLDVMRTVCYQPGELEQPDLTEFSMVENADQVEAEQPSPAEISNPATIPSSATAAAQDDGKVDNGLEDIRLESSEMNSTSIIGKVAA</sequence>
<dbReference type="CDD" id="cd08570">
    <property type="entry name" value="GDPD_YPL206cp_fungi"/>
    <property type="match status" value="1"/>
</dbReference>
<reference evidence="3" key="2">
    <citation type="submission" date="2024-02" db="EMBL/GenBank/DDBJ databases">
        <title>Comparative genomics of Cryptococcus and Kwoniella reveals pathogenesis evolution and contrasting modes of karyotype evolution via chromosome fusion or intercentromeric recombination.</title>
        <authorList>
            <person name="Coelho M.A."/>
            <person name="David-Palma M."/>
            <person name="Shea T."/>
            <person name="Bowers K."/>
            <person name="McGinley-Smith S."/>
            <person name="Mohammad A.W."/>
            <person name="Gnirke A."/>
            <person name="Yurkov A.M."/>
            <person name="Nowrousian M."/>
            <person name="Sun S."/>
            <person name="Cuomo C.A."/>
            <person name="Heitman J."/>
        </authorList>
    </citation>
    <scope>NUCLEOTIDE SEQUENCE</scope>
    <source>
        <strain evidence="3">CBS 10117</strain>
    </source>
</reference>
<evidence type="ECO:0000256" key="1">
    <source>
        <dbReference type="SAM" id="MobiDB-lite"/>
    </source>
</evidence>
<keyword evidence="4" id="KW-1185">Reference proteome</keyword>
<dbReference type="GeneID" id="28970203"/>
<evidence type="ECO:0000313" key="3">
    <source>
        <dbReference type="EMBL" id="WWC64492.1"/>
    </source>
</evidence>
<dbReference type="Gene3D" id="3.20.20.190">
    <property type="entry name" value="Phosphatidylinositol (PI) phosphodiesterase"/>
    <property type="match status" value="1"/>
</dbReference>
<name>A0AAJ8MKK7_9TREE</name>
<dbReference type="SUPFAM" id="SSF51695">
    <property type="entry name" value="PLC-like phosphodiesterases"/>
    <property type="match status" value="1"/>
</dbReference>
<dbReference type="Pfam" id="PF03009">
    <property type="entry name" value="GDPD"/>
    <property type="match status" value="1"/>
</dbReference>
<protein>
    <recommendedName>
        <fullName evidence="2">GP-PDE domain-containing protein</fullName>
    </recommendedName>
</protein>
<proteinExistence type="predicted"/>
<feature type="region of interest" description="Disordered" evidence="1">
    <location>
        <begin position="340"/>
        <end position="372"/>
    </location>
</feature>
<dbReference type="PROSITE" id="PS51704">
    <property type="entry name" value="GP_PDE"/>
    <property type="match status" value="1"/>
</dbReference>
<gene>
    <name evidence="3" type="ORF">I303_107102</name>
</gene>
<accession>A0AAJ8MKK7</accession>
<dbReference type="RefSeq" id="XP_018260788.2">
    <property type="nucleotide sequence ID" value="XM_018409785.2"/>
</dbReference>
<dbReference type="PANTHER" id="PTHR43805:SF1">
    <property type="entry name" value="GP-PDE DOMAIN-CONTAINING PROTEIN"/>
    <property type="match status" value="1"/>
</dbReference>
<evidence type="ECO:0000259" key="2">
    <source>
        <dbReference type="PROSITE" id="PS51704"/>
    </source>
</evidence>
<feature type="domain" description="GP-PDE" evidence="2">
    <location>
        <begin position="27"/>
        <end position="268"/>
    </location>
</feature>
<organism evidence="3 4">
    <name type="scientific">Kwoniella dejecticola CBS 10117</name>
    <dbReference type="NCBI Taxonomy" id="1296121"/>
    <lineage>
        <taxon>Eukaryota</taxon>
        <taxon>Fungi</taxon>
        <taxon>Dikarya</taxon>
        <taxon>Basidiomycota</taxon>
        <taxon>Agaricomycotina</taxon>
        <taxon>Tremellomycetes</taxon>
        <taxon>Tremellales</taxon>
        <taxon>Cryptococcaceae</taxon>
        <taxon>Kwoniella</taxon>
    </lineage>
</organism>
<dbReference type="KEGG" id="kdj:28970203"/>
<feature type="compositionally biased region" description="Low complexity" evidence="1">
    <location>
        <begin position="351"/>
        <end position="362"/>
    </location>
</feature>
<feature type="compositionally biased region" description="Pro residues" evidence="1">
    <location>
        <begin position="7"/>
        <end position="19"/>
    </location>
</feature>
<evidence type="ECO:0000313" key="4">
    <source>
        <dbReference type="Proteomes" id="UP000078595"/>
    </source>
</evidence>
<dbReference type="EMBL" id="CP144538">
    <property type="protein sequence ID" value="WWC64492.1"/>
    <property type="molecule type" value="Genomic_DNA"/>
</dbReference>
<dbReference type="GO" id="GO:0006629">
    <property type="term" value="P:lipid metabolic process"/>
    <property type="evidence" value="ECO:0007669"/>
    <property type="project" value="InterPro"/>
</dbReference>
<feature type="region of interest" description="Disordered" evidence="1">
    <location>
        <begin position="1"/>
        <end position="25"/>
    </location>
</feature>